<dbReference type="SUPFAM" id="SSF141868">
    <property type="entry name" value="EAL domain-like"/>
    <property type="match status" value="1"/>
</dbReference>
<dbReference type="PATRIC" id="fig|128780.6.peg.3406"/>
<dbReference type="OrthoDB" id="9804951at2"/>
<dbReference type="InterPro" id="IPR050706">
    <property type="entry name" value="Cyclic-di-GMP_PDE-like"/>
</dbReference>
<feature type="transmembrane region" description="Helical" evidence="1">
    <location>
        <begin position="85"/>
        <end position="102"/>
    </location>
</feature>
<sequence length="443" mass="48126">MRQERTRTILSIAGGTCISLGLAWTFCYLHFGRGDLSLVFVGLIAVGIFALHRVPRSDTTSLLIVANGIFLVVCVISLIDAPVAWVPRSAHLFLLPLAAGAASTFDARERYGSLFFPLACLGMFSAFAIGALDPLAPGVSPPLEVRAWGARLNTAFSMALLVVVFAIYRNDIGRRLRLERELARAVRKGEFEVHYQPQLLSNGAITGAEALVRWRHPSGTLLAPDSFIPVAEDSALICDLGLEVLRQGCETLNDWSRDPATRGLKLAVNVSPMQLLDDEFLAAGAALIRSSGINPGLLELELTESALSADATLVASRMTAFEKMGVTWALDDFGTGYSSLSTLRALPVRKLKIDRRFVDEAVKQEGARRLLGKIVEISQVMGMDALAEGVETTEQRDLLVSLGCTHFQGYLFARPMPGSAFRQWLVEHQSLHRTAGAEYAAAE</sequence>
<evidence type="ECO:0000259" key="2">
    <source>
        <dbReference type="PROSITE" id="PS50883"/>
    </source>
</evidence>
<dbReference type="PROSITE" id="PS50883">
    <property type="entry name" value="EAL"/>
    <property type="match status" value="1"/>
</dbReference>
<dbReference type="GO" id="GO:0071111">
    <property type="term" value="F:cyclic-guanylate-specific phosphodiesterase activity"/>
    <property type="evidence" value="ECO:0007669"/>
    <property type="project" value="InterPro"/>
</dbReference>
<name>A0A0S1B3Q7_9GAMM</name>
<dbReference type="PANTHER" id="PTHR33121">
    <property type="entry name" value="CYCLIC DI-GMP PHOSPHODIESTERASE PDEF"/>
    <property type="match status" value="1"/>
</dbReference>
<feature type="transmembrane region" description="Helical" evidence="1">
    <location>
        <begin position="114"/>
        <end position="136"/>
    </location>
</feature>
<keyword evidence="4" id="KW-1185">Reference proteome</keyword>
<proteinExistence type="predicted"/>
<dbReference type="InterPro" id="IPR001633">
    <property type="entry name" value="EAL_dom"/>
</dbReference>
<evidence type="ECO:0000313" key="3">
    <source>
        <dbReference type="EMBL" id="ALJ29706.1"/>
    </source>
</evidence>
<protein>
    <submittedName>
        <fullName evidence="3">Diguanylate phosphodiesterase</fullName>
    </submittedName>
</protein>
<accession>A0A0S1B3Q7</accession>
<dbReference type="CDD" id="cd01948">
    <property type="entry name" value="EAL"/>
    <property type="match status" value="1"/>
</dbReference>
<feature type="transmembrane region" description="Helical" evidence="1">
    <location>
        <begin position="12"/>
        <end position="31"/>
    </location>
</feature>
<dbReference type="SMART" id="SM00052">
    <property type="entry name" value="EAL"/>
    <property type="match status" value="1"/>
</dbReference>
<dbReference type="Gene3D" id="3.20.20.450">
    <property type="entry name" value="EAL domain"/>
    <property type="match status" value="1"/>
</dbReference>
<dbReference type="EMBL" id="CP012900">
    <property type="protein sequence ID" value="ALJ29706.1"/>
    <property type="molecule type" value="Genomic_DNA"/>
</dbReference>
<dbReference type="KEGG" id="sacz:AOT14_33660"/>
<feature type="transmembrane region" description="Helical" evidence="1">
    <location>
        <begin position="61"/>
        <end position="79"/>
    </location>
</feature>
<gene>
    <name evidence="3" type="ORF">AOT14_33660</name>
</gene>
<dbReference type="InterPro" id="IPR035919">
    <property type="entry name" value="EAL_sf"/>
</dbReference>
<evidence type="ECO:0000256" key="1">
    <source>
        <dbReference type="SAM" id="Phobius"/>
    </source>
</evidence>
<feature type="transmembrane region" description="Helical" evidence="1">
    <location>
        <begin position="37"/>
        <end position="54"/>
    </location>
</feature>
<organism evidence="3 4">
    <name type="scientific">Stenotrophomonas acidaminiphila</name>
    <dbReference type="NCBI Taxonomy" id="128780"/>
    <lineage>
        <taxon>Bacteria</taxon>
        <taxon>Pseudomonadati</taxon>
        <taxon>Pseudomonadota</taxon>
        <taxon>Gammaproteobacteria</taxon>
        <taxon>Lysobacterales</taxon>
        <taxon>Lysobacteraceae</taxon>
        <taxon>Stenotrophomonas</taxon>
    </lineage>
</organism>
<feature type="domain" description="EAL" evidence="2">
    <location>
        <begin position="175"/>
        <end position="429"/>
    </location>
</feature>
<keyword evidence="1" id="KW-0812">Transmembrane</keyword>
<feature type="transmembrane region" description="Helical" evidence="1">
    <location>
        <begin position="148"/>
        <end position="168"/>
    </location>
</feature>
<reference evidence="3 4" key="1">
    <citation type="journal article" date="2015" name="Genome Announc.">
        <title>Complete Genome Sequencing of Stenotrophomonas acidaminiphila ZAC14D2_NAIMI4_2, a Multidrug-Resistant Strain Isolated from Sediments of a Polluted River in Mexico, Uncovers New Antibiotic Resistance Genes and a Novel Class-II Lasso Peptide Biosynthesis Gene Cluster.</title>
        <authorList>
            <person name="Vinuesa P."/>
            <person name="Ochoa-Sanchez L.E."/>
        </authorList>
    </citation>
    <scope>NUCLEOTIDE SEQUENCE [LARGE SCALE GENOMIC DNA]</scope>
    <source>
        <strain evidence="3 4">ZAC14D2_NAIMI4_2</strain>
    </source>
</reference>
<dbReference type="PANTHER" id="PTHR33121:SF79">
    <property type="entry name" value="CYCLIC DI-GMP PHOSPHODIESTERASE PDED-RELATED"/>
    <property type="match status" value="1"/>
</dbReference>
<dbReference type="AlphaFoldDB" id="A0A0S1B3Q7"/>
<keyword evidence="1" id="KW-0472">Membrane</keyword>
<keyword evidence="1" id="KW-1133">Transmembrane helix</keyword>
<dbReference type="Pfam" id="PF00563">
    <property type="entry name" value="EAL"/>
    <property type="match status" value="1"/>
</dbReference>
<dbReference type="Proteomes" id="UP000061010">
    <property type="component" value="Chromosome"/>
</dbReference>
<evidence type="ECO:0000313" key="4">
    <source>
        <dbReference type="Proteomes" id="UP000061010"/>
    </source>
</evidence>